<proteinExistence type="predicted"/>
<protein>
    <submittedName>
        <fullName evidence="1">Uncharacterized protein</fullName>
    </submittedName>
</protein>
<evidence type="ECO:0000313" key="2">
    <source>
        <dbReference type="Proteomes" id="UP001176961"/>
    </source>
</evidence>
<organism evidence="1 2">
    <name type="scientific">Cylicocyclus nassatus</name>
    <name type="common">Nematode worm</name>
    <dbReference type="NCBI Taxonomy" id="53992"/>
    <lineage>
        <taxon>Eukaryota</taxon>
        <taxon>Metazoa</taxon>
        <taxon>Ecdysozoa</taxon>
        <taxon>Nematoda</taxon>
        <taxon>Chromadorea</taxon>
        <taxon>Rhabditida</taxon>
        <taxon>Rhabditina</taxon>
        <taxon>Rhabditomorpha</taxon>
        <taxon>Strongyloidea</taxon>
        <taxon>Strongylidae</taxon>
        <taxon>Cylicocyclus</taxon>
    </lineage>
</organism>
<sequence>MARIAQTSSVAPCGKRRTCNGTLMKFFTFNCALHVTLSAYYRLFQTEYYESELKLTVLPLFLAVFPQ</sequence>
<dbReference type="EMBL" id="CATQJL010000223">
    <property type="protein sequence ID" value="CAJ0597420.1"/>
    <property type="molecule type" value="Genomic_DNA"/>
</dbReference>
<keyword evidence="2" id="KW-1185">Reference proteome</keyword>
<accession>A0AA36GSL4</accession>
<evidence type="ECO:0000313" key="1">
    <source>
        <dbReference type="EMBL" id="CAJ0597420.1"/>
    </source>
</evidence>
<dbReference type="Proteomes" id="UP001176961">
    <property type="component" value="Unassembled WGS sequence"/>
</dbReference>
<name>A0AA36GSL4_CYLNA</name>
<feature type="non-terminal residue" evidence="1">
    <location>
        <position position="67"/>
    </location>
</feature>
<dbReference type="AlphaFoldDB" id="A0AA36GSL4"/>
<gene>
    <name evidence="1" type="ORF">CYNAS_LOCUS9403</name>
</gene>
<reference evidence="1" key="1">
    <citation type="submission" date="2023-07" db="EMBL/GenBank/DDBJ databases">
        <authorList>
            <consortium name="CYATHOMIX"/>
        </authorList>
    </citation>
    <scope>NUCLEOTIDE SEQUENCE</scope>
    <source>
        <strain evidence="1">N/A</strain>
    </source>
</reference>
<comment type="caution">
    <text evidence="1">The sequence shown here is derived from an EMBL/GenBank/DDBJ whole genome shotgun (WGS) entry which is preliminary data.</text>
</comment>